<evidence type="ECO:0000256" key="1">
    <source>
        <dbReference type="SAM" id="Phobius"/>
    </source>
</evidence>
<proteinExistence type="predicted"/>
<gene>
    <name evidence="2" type="primary">nad6</name>
</gene>
<geneLocation type="mitochondrion" evidence="2"/>
<reference evidence="2" key="1">
    <citation type="journal article" date="2018" name="BMC Evol. Biol.">
        <title>Three new Diplozoidae mitogenomes expose unusual compositional biases within the Monogenea class: implications for phylogenetic studies.</title>
        <authorList>
            <person name="Zhang D."/>
            <person name="Zou H."/>
            <person name="Wu S.G."/>
            <person name="Li M."/>
            <person name="Jakovlic I."/>
            <person name="Zhang J."/>
            <person name="Chen R."/>
            <person name="Li W.X."/>
            <person name="Wang G.T."/>
        </authorList>
    </citation>
    <scope>NUCLEOTIDE SEQUENCE</scope>
</reference>
<dbReference type="EMBL" id="MG458327">
    <property type="protein sequence ID" value="AYE40098.1"/>
    <property type="molecule type" value="Genomic_DNA"/>
</dbReference>
<accession>A0A386PWM2</accession>
<sequence length="158" mass="18556">MLSVIFCFYFFFSLLSCFVGDSIFCSLVLVSNVLLLCFVMYFYLNVAWYVVLMLLLYFGGVYVIVLYVSCCNQNDLFEKVFSFNGLCLFFLVFFLFILSCWGFDSIWFFDDSLSSAFIVFFDFGNIYFFLCMLLLFLFCVVSHCFGFCGFLRTCLAYF</sequence>
<keyword evidence="2" id="KW-0496">Mitochondrion</keyword>
<keyword evidence="1" id="KW-0812">Transmembrane</keyword>
<evidence type="ECO:0000313" key="2">
    <source>
        <dbReference type="EMBL" id="AYE40098.1"/>
    </source>
</evidence>
<keyword evidence="1" id="KW-0472">Membrane</keyword>
<feature type="transmembrane region" description="Helical" evidence="1">
    <location>
        <begin position="126"/>
        <end position="151"/>
    </location>
</feature>
<feature type="transmembrane region" description="Helical" evidence="1">
    <location>
        <begin position="47"/>
        <end position="68"/>
    </location>
</feature>
<dbReference type="AlphaFoldDB" id="A0A386PWM2"/>
<feature type="transmembrane region" description="Helical" evidence="1">
    <location>
        <begin position="80"/>
        <end position="106"/>
    </location>
</feature>
<feature type="transmembrane region" description="Helical" evidence="1">
    <location>
        <begin position="12"/>
        <end position="41"/>
    </location>
</feature>
<keyword evidence="1" id="KW-1133">Transmembrane helix</keyword>
<organism evidence="2">
    <name type="scientific">Paradiplozoon opsariichthydis</name>
    <dbReference type="NCBI Taxonomy" id="340994"/>
    <lineage>
        <taxon>Eukaryota</taxon>
        <taxon>Metazoa</taxon>
        <taxon>Spiralia</taxon>
        <taxon>Lophotrochozoa</taxon>
        <taxon>Platyhelminthes</taxon>
        <taxon>Monogenea</taxon>
        <taxon>Polyopisthocotylea</taxon>
        <taxon>Mazocraeidea</taxon>
        <taxon>Diplozoidae</taxon>
        <taxon>Paradiplozoon</taxon>
    </lineage>
</organism>
<protein>
    <submittedName>
        <fullName evidence="2">NADH dehydrogenase subunit 6</fullName>
    </submittedName>
</protein>
<name>A0A386PWM2_9PLAT</name>